<dbReference type="AlphaFoldDB" id="A0A6L5YK56"/>
<dbReference type="Proteomes" id="UP000476055">
    <property type="component" value="Unassembled WGS sequence"/>
</dbReference>
<evidence type="ECO:0000259" key="6">
    <source>
        <dbReference type="Pfam" id="PF04101"/>
    </source>
</evidence>
<feature type="domain" description="Glycosyl transferase family 28 C-terminal" evidence="6">
    <location>
        <begin position="20"/>
        <end position="155"/>
    </location>
</feature>
<dbReference type="PANTHER" id="PTHR12867:SF6">
    <property type="entry name" value="N-ACETYLGLUCOSAMINYLDIPHOSPHODOLICHOL N-ACETYLGLUCOSAMINYLTRANSFERASE"/>
    <property type="match status" value="1"/>
</dbReference>
<proteinExistence type="inferred from homology"/>
<evidence type="ECO:0000256" key="5">
    <source>
        <dbReference type="ARBA" id="ARBA00022824"/>
    </source>
</evidence>
<evidence type="ECO:0000313" key="8">
    <source>
        <dbReference type="Proteomes" id="UP000476055"/>
    </source>
</evidence>
<dbReference type="Gene3D" id="3.40.50.2000">
    <property type="entry name" value="Glycogen Phosphorylase B"/>
    <property type="match status" value="1"/>
</dbReference>
<organism evidence="7 8">
    <name type="scientific">Waltera intestinalis</name>
    <dbReference type="NCBI Taxonomy" id="2606635"/>
    <lineage>
        <taxon>Bacteria</taxon>
        <taxon>Bacillati</taxon>
        <taxon>Bacillota</taxon>
        <taxon>Clostridia</taxon>
        <taxon>Lachnospirales</taxon>
        <taxon>Lachnospiraceae</taxon>
        <taxon>Waltera</taxon>
    </lineage>
</organism>
<gene>
    <name evidence="7" type="ORF">FYJ59_08730</name>
</gene>
<evidence type="ECO:0000256" key="2">
    <source>
        <dbReference type="ARBA" id="ARBA00006962"/>
    </source>
</evidence>
<keyword evidence="5" id="KW-0256">Endoplasmic reticulum</keyword>
<comment type="subcellular location">
    <subcellularLocation>
        <location evidence="1">Endoplasmic reticulum</location>
    </subcellularLocation>
</comment>
<comment type="similarity">
    <text evidence="2">Belongs to the glycosyltransferase 28 family.</text>
</comment>
<accession>A0A6L5YK56</accession>
<comment type="caution">
    <text evidence="7">The sequence shown here is derived from an EMBL/GenBank/DDBJ whole genome shotgun (WGS) entry which is preliminary data.</text>
</comment>
<evidence type="ECO:0000256" key="3">
    <source>
        <dbReference type="ARBA" id="ARBA00022676"/>
    </source>
</evidence>
<keyword evidence="8" id="KW-1185">Reference proteome</keyword>
<dbReference type="Pfam" id="PF04101">
    <property type="entry name" value="Glyco_tran_28_C"/>
    <property type="match status" value="1"/>
</dbReference>
<evidence type="ECO:0000256" key="4">
    <source>
        <dbReference type="ARBA" id="ARBA00022679"/>
    </source>
</evidence>
<dbReference type="SUPFAM" id="SSF53756">
    <property type="entry name" value="UDP-Glycosyltransferase/glycogen phosphorylase"/>
    <property type="match status" value="1"/>
</dbReference>
<dbReference type="InterPro" id="IPR039042">
    <property type="entry name" value="Alg13-like"/>
</dbReference>
<sequence length="180" mass="20498">MGRYVGLFSGCSVGRWHILIVVTLGTQRFQMNRLIEKMDNIAAELTEEVFIQTGNSTYLPQHCQYKDFVDAEALQQMIRDCSVLVTHAGVGTIMRGISEKKPVVVVPRLAVYHEHVDDHQVQIAEAFSRKQCVLQCNDLEQLALIIEQARTFTFQPYAAPESKIEDIILEYIDKQVKAKE</sequence>
<dbReference type="EMBL" id="VUMU01000009">
    <property type="protein sequence ID" value="MST58320.1"/>
    <property type="molecule type" value="Genomic_DNA"/>
</dbReference>
<keyword evidence="4 7" id="KW-0808">Transferase</keyword>
<evidence type="ECO:0000313" key="7">
    <source>
        <dbReference type="EMBL" id="MST58320.1"/>
    </source>
</evidence>
<dbReference type="NCBIfam" id="NF041548">
    <property type="entry name" value="PssE"/>
    <property type="match status" value="1"/>
</dbReference>
<dbReference type="PANTHER" id="PTHR12867">
    <property type="entry name" value="GLYCOSYL TRANSFERASE-RELATED"/>
    <property type="match status" value="1"/>
</dbReference>
<dbReference type="InterPro" id="IPR007235">
    <property type="entry name" value="Glyco_trans_28_C"/>
</dbReference>
<dbReference type="GO" id="GO:0006488">
    <property type="term" value="P:dolichol-linked oligosaccharide biosynthetic process"/>
    <property type="evidence" value="ECO:0007669"/>
    <property type="project" value="InterPro"/>
</dbReference>
<reference evidence="7 8" key="1">
    <citation type="submission" date="2019-08" db="EMBL/GenBank/DDBJ databases">
        <title>In-depth cultivation of the pig gut microbiome towards novel bacterial diversity and tailored functional studies.</title>
        <authorList>
            <person name="Wylensek D."/>
            <person name="Hitch T.C.A."/>
            <person name="Clavel T."/>
        </authorList>
    </citation>
    <scope>NUCLEOTIDE SEQUENCE [LARGE SCALE GENOMIC DNA]</scope>
    <source>
        <strain evidence="7 8">WCA3-601-WT-6H</strain>
    </source>
</reference>
<name>A0A6L5YK56_9FIRM</name>
<evidence type="ECO:0000256" key="1">
    <source>
        <dbReference type="ARBA" id="ARBA00004240"/>
    </source>
</evidence>
<keyword evidence="3" id="KW-0328">Glycosyltransferase</keyword>
<protein>
    <submittedName>
        <fullName evidence="7">Glycosyl transferase</fullName>
    </submittedName>
</protein>
<dbReference type="GO" id="GO:0016758">
    <property type="term" value="F:hexosyltransferase activity"/>
    <property type="evidence" value="ECO:0007669"/>
    <property type="project" value="InterPro"/>
</dbReference>
<dbReference type="InterPro" id="IPR048097">
    <property type="entry name" value="Cps14G-like"/>
</dbReference>